<name>A0ABN2YA20_9ACTN</name>
<keyword evidence="11 14" id="KW-0066">ATP synthesis</keyword>
<dbReference type="InterPro" id="IPR050059">
    <property type="entry name" value="ATP_synthase_B_chain"/>
</dbReference>
<evidence type="ECO:0000313" key="17">
    <source>
        <dbReference type="EMBL" id="GAA2123954.1"/>
    </source>
</evidence>
<evidence type="ECO:0000256" key="10">
    <source>
        <dbReference type="ARBA" id="ARBA00023136"/>
    </source>
</evidence>
<evidence type="ECO:0000256" key="8">
    <source>
        <dbReference type="ARBA" id="ARBA00022989"/>
    </source>
</evidence>
<evidence type="ECO:0000256" key="5">
    <source>
        <dbReference type="ARBA" id="ARBA00022547"/>
    </source>
</evidence>
<keyword evidence="18" id="KW-1185">Reference proteome</keyword>
<keyword evidence="5 14" id="KW-0138">CF(0)</keyword>
<comment type="function">
    <text evidence="12 14">F(1)F(0) ATP synthase produces ATP from ADP in the presence of a proton or sodium gradient. F-type ATPases consist of two structural domains, F(1) containing the extramembraneous catalytic core and F(0) containing the membrane proton channel, linked together by a central stalk and a peripheral stalk. During catalysis, ATP synthesis in the catalytic domain of F(1) is coupled via a rotary mechanism of the central stalk subunits to proton translocation.</text>
</comment>
<comment type="caution">
    <text evidence="17">The sequence shown here is derived from an EMBL/GenBank/DDBJ whole genome shotgun (WGS) entry which is preliminary data.</text>
</comment>
<dbReference type="Gene3D" id="1.20.5.620">
    <property type="entry name" value="F1F0 ATP synthase subunit B, membrane domain"/>
    <property type="match status" value="1"/>
</dbReference>
<comment type="subunit">
    <text evidence="13 14">F-type ATPases have 2 components, F(1) - the catalytic core - and F(0) - the membrane proton channel. F(1) has five subunits: alpha(3), beta(3), gamma(1), delta(1), epsilon(1). F(0) has three main subunits: a(1), b(2) and c(10-14). The alpha and beta chains form an alternating ring which encloses part of the gamma chain. F(1) is attached to F(0) by a central stalk formed by the gamma and epsilon chains, while a peripheral stalk is formed by the delta and b chains.</text>
</comment>
<dbReference type="NCBIfam" id="TIGR01144">
    <property type="entry name" value="ATP_synt_b"/>
    <property type="match status" value="1"/>
</dbReference>
<evidence type="ECO:0000256" key="15">
    <source>
        <dbReference type="RuleBase" id="RU003848"/>
    </source>
</evidence>
<evidence type="ECO:0000313" key="18">
    <source>
        <dbReference type="Proteomes" id="UP001500575"/>
    </source>
</evidence>
<keyword evidence="16" id="KW-0175">Coiled coil</keyword>
<proteinExistence type="inferred from homology"/>
<dbReference type="InterPro" id="IPR028987">
    <property type="entry name" value="ATP_synth_B-like_membr_sf"/>
</dbReference>
<keyword evidence="8 14" id="KW-1133">Transmembrane helix</keyword>
<evidence type="ECO:0000256" key="4">
    <source>
        <dbReference type="ARBA" id="ARBA00022475"/>
    </source>
</evidence>
<evidence type="ECO:0000256" key="16">
    <source>
        <dbReference type="SAM" id="Coils"/>
    </source>
</evidence>
<evidence type="ECO:0000256" key="1">
    <source>
        <dbReference type="ARBA" id="ARBA00004162"/>
    </source>
</evidence>
<dbReference type="PANTHER" id="PTHR33445:SF1">
    <property type="entry name" value="ATP SYNTHASE SUBUNIT B"/>
    <property type="match status" value="1"/>
</dbReference>
<protein>
    <recommendedName>
        <fullName evidence="14">ATP synthase subunit b</fullName>
    </recommendedName>
    <alternativeName>
        <fullName evidence="14">ATP synthase F(0) sector subunit b</fullName>
    </alternativeName>
    <alternativeName>
        <fullName evidence="14">ATPase subunit I</fullName>
    </alternativeName>
    <alternativeName>
        <fullName evidence="14">F-type ATPase subunit b</fullName>
        <shortName evidence="14">F-ATPase subunit b</shortName>
    </alternativeName>
</protein>
<dbReference type="PANTHER" id="PTHR33445">
    <property type="entry name" value="ATP SYNTHASE SUBUNIT B', CHLOROPLASTIC"/>
    <property type="match status" value="1"/>
</dbReference>
<dbReference type="Pfam" id="PF00430">
    <property type="entry name" value="ATP-synt_B"/>
    <property type="match status" value="1"/>
</dbReference>
<keyword evidence="9 14" id="KW-0406">Ion transport</keyword>
<evidence type="ECO:0000256" key="9">
    <source>
        <dbReference type="ARBA" id="ARBA00023065"/>
    </source>
</evidence>
<evidence type="ECO:0000256" key="6">
    <source>
        <dbReference type="ARBA" id="ARBA00022692"/>
    </source>
</evidence>
<keyword evidence="4 14" id="KW-1003">Cell membrane</keyword>
<dbReference type="EMBL" id="BAAAQQ010000011">
    <property type="protein sequence ID" value="GAA2123954.1"/>
    <property type="molecule type" value="Genomic_DNA"/>
</dbReference>
<evidence type="ECO:0000256" key="14">
    <source>
        <dbReference type="HAMAP-Rule" id="MF_01398"/>
    </source>
</evidence>
<gene>
    <name evidence="14" type="primary">atpF</name>
    <name evidence="17" type="ORF">GCM10009843_20170</name>
</gene>
<keyword evidence="6 14" id="KW-0812">Transmembrane</keyword>
<evidence type="ECO:0000256" key="2">
    <source>
        <dbReference type="ARBA" id="ARBA00005513"/>
    </source>
</evidence>
<evidence type="ECO:0000256" key="12">
    <source>
        <dbReference type="ARBA" id="ARBA00025198"/>
    </source>
</evidence>
<keyword evidence="3 14" id="KW-0813">Transport</keyword>
<evidence type="ECO:0000256" key="11">
    <source>
        <dbReference type="ARBA" id="ARBA00023310"/>
    </source>
</evidence>
<dbReference type="Proteomes" id="UP001500575">
    <property type="component" value="Unassembled WGS sequence"/>
</dbReference>
<evidence type="ECO:0000256" key="13">
    <source>
        <dbReference type="ARBA" id="ARBA00025830"/>
    </source>
</evidence>
<feature type="coiled-coil region" evidence="16">
    <location>
        <begin position="66"/>
        <end position="100"/>
    </location>
</feature>
<dbReference type="SUPFAM" id="SSF81573">
    <property type="entry name" value="F1F0 ATP synthase subunit B, membrane domain"/>
    <property type="match status" value="1"/>
</dbReference>
<keyword evidence="10 14" id="KW-0472">Membrane</keyword>
<comment type="function">
    <text evidence="14">Component of the F(0) channel, it forms part of the peripheral stalk, linking F(1) to F(0).</text>
</comment>
<dbReference type="InterPro" id="IPR005864">
    <property type="entry name" value="ATP_synth_F0_bsu_bac"/>
</dbReference>
<evidence type="ECO:0000256" key="7">
    <source>
        <dbReference type="ARBA" id="ARBA00022781"/>
    </source>
</evidence>
<comment type="similarity">
    <text evidence="2 14 15">Belongs to the ATPase B chain family.</text>
</comment>
<dbReference type="NCBIfam" id="NF004412">
    <property type="entry name" value="PRK05759.1-3"/>
    <property type="match status" value="1"/>
</dbReference>
<feature type="transmembrane region" description="Helical" evidence="14">
    <location>
        <begin position="25"/>
        <end position="43"/>
    </location>
</feature>
<comment type="subcellular location">
    <subcellularLocation>
        <location evidence="1 14">Cell membrane</location>
        <topology evidence="1 14">Single-pass membrane protein</topology>
    </subcellularLocation>
</comment>
<organism evidence="17 18">
    <name type="scientific">Nocardioides bigeumensis</name>
    <dbReference type="NCBI Taxonomy" id="433657"/>
    <lineage>
        <taxon>Bacteria</taxon>
        <taxon>Bacillati</taxon>
        <taxon>Actinomycetota</taxon>
        <taxon>Actinomycetes</taxon>
        <taxon>Propionibacteriales</taxon>
        <taxon>Nocardioidaceae</taxon>
        <taxon>Nocardioides</taxon>
    </lineage>
</organism>
<dbReference type="HAMAP" id="MF_01398">
    <property type="entry name" value="ATP_synth_b_bprime"/>
    <property type="match status" value="1"/>
</dbReference>
<accession>A0ABN2YA20</accession>
<sequence>MDYPASSWIVLAAAEEETHNPILPIWSEVILALIVFAIVFLVVRRFVVPNFEKAYAERTQAIEGGLAAAETKQAEADAKLAELEQRLSEARHEAARIREEAREQGAAIVAEMREQAQTEASRIVENGKTQIEAERQQAVTSLRAEVGTLAASLAGRIVGESLDDDERSNRVVERFLADLETLDTASSGPANGDGTGR</sequence>
<dbReference type="RefSeq" id="WP_344303581.1">
    <property type="nucleotide sequence ID" value="NZ_BAAAQQ010000011.1"/>
</dbReference>
<keyword evidence="7 14" id="KW-0375">Hydrogen ion transport</keyword>
<dbReference type="InterPro" id="IPR002146">
    <property type="entry name" value="ATP_synth_b/b'su_bac/chlpt"/>
</dbReference>
<dbReference type="CDD" id="cd06503">
    <property type="entry name" value="ATP-synt_Fo_b"/>
    <property type="match status" value="1"/>
</dbReference>
<evidence type="ECO:0000256" key="3">
    <source>
        <dbReference type="ARBA" id="ARBA00022448"/>
    </source>
</evidence>
<reference evidence="17 18" key="1">
    <citation type="journal article" date="2019" name="Int. J. Syst. Evol. Microbiol.">
        <title>The Global Catalogue of Microorganisms (GCM) 10K type strain sequencing project: providing services to taxonomists for standard genome sequencing and annotation.</title>
        <authorList>
            <consortium name="The Broad Institute Genomics Platform"/>
            <consortium name="The Broad Institute Genome Sequencing Center for Infectious Disease"/>
            <person name="Wu L."/>
            <person name="Ma J."/>
        </authorList>
    </citation>
    <scope>NUCLEOTIDE SEQUENCE [LARGE SCALE GENOMIC DNA]</scope>
    <source>
        <strain evidence="17 18">JCM 16021</strain>
    </source>
</reference>